<dbReference type="GO" id="GO:0004853">
    <property type="term" value="F:uroporphyrinogen decarboxylase activity"/>
    <property type="evidence" value="ECO:0007669"/>
    <property type="project" value="UniProtKB-EC"/>
</dbReference>
<comment type="subunit">
    <text evidence="7">Homodimer.</text>
</comment>
<dbReference type="PROSITE" id="PS00906">
    <property type="entry name" value="UROD_1"/>
    <property type="match status" value="1"/>
</dbReference>
<sequence length="374" mass="40685">MTQTAAILGGSTLASDTPPPHRSDSRFVRACLRQQVDRTPVWFLRQAGRYMPEYMAVRRHHSLLEICRTPEIAAEVTITAAERLGVDAAIIFADLLLPFTPMGLDFEFVNGEGPVVHQPVRTREQIAALRTDGAGELEYVAQAIATVAKHFAAPRADGDRLGIIGFCGAPFTLASYMIEGGSSRNYIETKKLMYTDRDAWTMLCDKLVTVLTEYAAQQVRAGADVLQVFDSWAGALSVEDYREYVLPATTQLVQSIKALGVPVIYFGVDTASLLSTMRETGADVLGLDWRVPLDEGWRLAGKSIAVQGNLDPITLFAPQEILHARVKSVLDAAGNRPGHIFNLGHGIVPGTPVENVIAVGQWVRELSARSGAAQ</sequence>
<protein>
    <recommendedName>
        <fullName evidence="3 7">Uroporphyrinogen decarboxylase</fullName>
        <shortName evidence="7">UPD</shortName>
        <shortName evidence="7">URO-D</shortName>
        <ecNumber evidence="3 7">4.1.1.37</ecNumber>
    </recommendedName>
</protein>
<evidence type="ECO:0000256" key="9">
    <source>
        <dbReference type="RuleBase" id="RU004169"/>
    </source>
</evidence>
<evidence type="ECO:0000256" key="4">
    <source>
        <dbReference type="ARBA" id="ARBA00022793"/>
    </source>
</evidence>
<dbReference type="PROSITE" id="PS00907">
    <property type="entry name" value="UROD_2"/>
    <property type="match status" value="1"/>
</dbReference>
<evidence type="ECO:0000256" key="10">
    <source>
        <dbReference type="SAM" id="MobiDB-lite"/>
    </source>
</evidence>
<comment type="pathway">
    <text evidence="1 7 8">Porphyrin-containing compound metabolism; protoporphyrin-IX biosynthesis; coproporphyrinogen-III from 5-aminolevulinate: step 4/4.</text>
</comment>
<accession>A0ABW9KFW7</accession>
<evidence type="ECO:0000256" key="5">
    <source>
        <dbReference type="ARBA" id="ARBA00023239"/>
    </source>
</evidence>
<comment type="caution">
    <text evidence="13">The sequence shown here is derived from an EMBL/GenBank/DDBJ whole genome shotgun (WGS) entry which is preliminary data.</text>
</comment>
<keyword evidence="7" id="KW-0963">Cytoplasm</keyword>
<feature type="binding site" evidence="7">
    <location>
        <begin position="45"/>
        <end position="49"/>
    </location>
    <ligand>
        <name>substrate</name>
    </ligand>
</feature>
<evidence type="ECO:0000256" key="3">
    <source>
        <dbReference type="ARBA" id="ARBA00012288"/>
    </source>
</evidence>
<dbReference type="Proteomes" id="UP001634747">
    <property type="component" value="Unassembled WGS sequence"/>
</dbReference>
<feature type="region of interest" description="Disordered" evidence="10">
    <location>
        <begin position="1"/>
        <end position="24"/>
    </location>
</feature>
<dbReference type="InterPro" id="IPR006361">
    <property type="entry name" value="Uroporphyrinogen_deCO2ase_HemE"/>
</dbReference>
<dbReference type="EC" id="4.1.1.37" evidence="3 7"/>
<evidence type="ECO:0000313" key="14">
    <source>
        <dbReference type="Proteomes" id="UP001634747"/>
    </source>
</evidence>
<evidence type="ECO:0000256" key="2">
    <source>
        <dbReference type="ARBA" id="ARBA00009935"/>
    </source>
</evidence>
<reference evidence="13 14" key="1">
    <citation type="submission" date="2024-12" db="EMBL/GenBank/DDBJ databases">
        <authorList>
            <person name="Lee Y."/>
        </authorList>
    </citation>
    <scope>NUCLEOTIDE SEQUENCE [LARGE SCALE GENOMIC DNA]</scope>
    <source>
        <strain evidence="13 14">03SUJ4</strain>
    </source>
</reference>
<keyword evidence="4 7" id="KW-0210">Decarboxylase</keyword>
<comment type="catalytic activity">
    <reaction evidence="7 8">
        <text>uroporphyrinogen III + 4 H(+) = coproporphyrinogen III + 4 CO2</text>
        <dbReference type="Rhea" id="RHEA:19865"/>
        <dbReference type="ChEBI" id="CHEBI:15378"/>
        <dbReference type="ChEBI" id="CHEBI:16526"/>
        <dbReference type="ChEBI" id="CHEBI:57308"/>
        <dbReference type="ChEBI" id="CHEBI:57309"/>
        <dbReference type="EC" id="4.1.1.37"/>
    </reaction>
</comment>
<dbReference type="InterPro" id="IPR000257">
    <property type="entry name" value="Uroporphyrinogen_deCOase"/>
</dbReference>
<proteinExistence type="inferred from homology"/>
<dbReference type="EMBL" id="JBJYXY010000001">
    <property type="protein sequence ID" value="MFN2974601.1"/>
    <property type="molecule type" value="Genomic_DNA"/>
</dbReference>
<evidence type="ECO:0000256" key="8">
    <source>
        <dbReference type="RuleBase" id="RU000554"/>
    </source>
</evidence>
<comment type="similarity">
    <text evidence="2 7 9">Belongs to the uroporphyrinogen decarboxylase family.</text>
</comment>
<dbReference type="SUPFAM" id="SSF51726">
    <property type="entry name" value="UROD/MetE-like"/>
    <property type="match status" value="1"/>
</dbReference>
<keyword evidence="14" id="KW-1185">Reference proteome</keyword>
<dbReference type="InterPro" id="IPR038071">
    <property type="entry name" value="UROD/MetE-like_sf"/>
</dbReference>
<evidence type="ECO:0000259" key="12">
    <source>
        <dbReference type="PROSITE" id="PS00907"/>
    </source>
</evidence>
<evidence type="ECO:0000256" key="1">
    <source>
        <dbReference type="ARBA" id="ARBA00004804"/>
    </source>
</evidence>
<name>A0ABW9KFW7_9BACT</name>
<dbReference type="HAMAP" id="MF_00218">
    <property type="entry name" value="URO_D"/>
    <property type="match status" value="1"/>
</dbReference>
<evidence type="ECO:0000256" key="7">
    <source>
        <dbReference type="HAMAP-Rule" id="MF_00218"/>
    </source>
</evidence>
<comment type="caution">
    <text evidence="7">Lacks conserved residue(s) required for the propagation of feature annotation.</text>
</comment>
<organism evidence="13 14">
    <name type="scientific">Terriglobus aquaticus</name>
    <dbReference type="NCBI Taxonomy" id="940139"/>
    <lineage>
        <taxon>Bacteria</taxon>
        <taxon>Pseudomonadati</taxon>
        <taxon>Acidobacteriota</taxon>
        <taxon>Terriglobia</taxon>
        <taxon>Terriglobales</taxon>
        <taxon>Acidobacteriaceae</taxon>
        <taxon>Terriglobus</taxon>
    </lineage>
</organism>
<evidence type="ECO:0000313" key="13">
    <source>
        <dbReference type="EMBL" id="MFN2974601.1"/>
    </source>
</evidence>
<feature type="domain" description="Uroporphyrinogen decarboxylase (URO-D)" evidence="12">
    <location>
        <begin position="164"/>
        <end position="180"/>
    </location>
</feature>
<dbReference type="PANTHER" id="PTHR21091:SF169">
    <property type="entry name" value="UROPORPHYRINOGEN DECARBOXYLASE"/>
    <property type="match status" value="1"/>
</dbReference>
<keyword evidence="5 7" id="KW-0456">Lyase</keyword>
<keyword evidence="6 7" id="KW-0627">Porphyrin biosynthesis</keyword>
<evidence type="ECO:0000256" key="6">
    <source>
        <dbReference type="ARBA" id="ARBA00023244"/>
    </source>
</evidence>
<feature type="binding site" evidence="7">
    <location>
        <position position="231"/>
    </location>
    <ligand>
        <name>substrate</name>
    </ligand>
</feature>
<feature type="domain" description="Uroporphyrinogen decarboxylase (URO-D)" evidence="11">
    <location>
        <begin position="40"/>
        <end position="49"/>
    </location>
</feature>
<dbReference type="PANTHER" id="PTHR21091">
    <property type="entry name" value="METHYLTETRAHYDROFOLATE:HOMOCYSTEINE METHYLTRANSFERASE RELATED"/>
    <property type="match status" value="1"/>
</dbReference>
<gene>
    <name evidence="7 13" type="primary">hemE</name>
    <name evidence="13" type="ORF">ACK2TP_02370</name>
</gene>
<dbReference type="NCBIfam" id="TIGR01464">
    <property type="entry name" value="hemE"/>
    <property type="match status" value="1"/>
</dbReference>
<feature type="site" description="Transition state stabilizer" evidence="7">
    <location>
        <position position="94"/>
    </location>
</feature>
<dbReference type="RefSeq" id="WP_263413835.1">
    <property type="nucleotide sequence ID" value="NZ_BAABBH010000001.1"/>
</dbReference>
<dbReference type="Pfam" id="PF01208">
    <property type="entry name" value="URO-D"/>
    <property type="match status" value="1"/>
</dbReference>
<evidence type="ECO:0000259" key="11">
    <source>
        <dbReference type="PROSITE" id="PS00906"/>
    </source>
</evidence>
<dbReference type="Gene3D" id="3.20.20.210">
    <property type="match status" value="1"/>
</dbReference>
<dbReference type="CDD" id="cd00717">
    <property type="entry name" value="URO-D"/>
    <property type="match status" value="1"/>
</dbReference>
<feature type="binding site" evidence="7">
    <location>
        <position position="345"/>
    </location>
    <ligand>
        <name>substrate</name>
    </ligand>
</feature>
<comment type="function">
    <text evidence="7">Catalyzes the decarboxylation of four acetate groups of uroporphyrinogen-III to yield coproporphyrinogen-III.</text>
</comment>
<comment type="subcellular location">
    <subcellularLocation>
        <location evidence="7">Cytoplasm</location>
    </subcellularLocation>
</comment>
<feature type="binding site" evidence="7">
    <location>
        <position position="176"/>
    </location>
    <ligand>
        <name>substrate</name>
    </ligand>
</feature>
<feature type="binding site" evidence="7">
    <location>
        <position position="94"/>
    </location>
    <ligand>
        <name>substrate</name>
    </ligand>
</feature>